<keyword evidence="3" id="KW-1185">Reference proteome</keyword>
<evidence type="ECO:0000313" key="3">
    <source>
        <dbReference type="Proteomes" id="UP000237340"/>
    </source>
</evidence>
<dbReference type="Proteomes" id="UP000237340">
    <property type="component" value="Unassembled WGS sequence"/>
</dbReference>
<dbReference type="EMBL" id="PPXD01000002">
    <property type="protein sequence ID" value="POH69639.1"/>
    <property type="molecule type" value="Genomic_DNA"/>
</dbReference>
<accession>A0A2S3ZLW2</accession>
<feature type="compositionally biased region" description="Acidic residues" evidence="1">
    <location>
        <begin position="1"/>
        <end position="12"/>
    </location>
</feature>
<dbReference type="RefSeq" id="WP_133159722.1">
    <property type="nucleotide sequence ID" value="NZ_PPXD01000002.1"/>
</dbReference>
<protein>
    <recommendedName>
        <fullName evidence="4">HutD-family protein</fullName>
    </recommendedName>
</protein>
<evidence type="ECO:0000313" key="2">
    <source>
        <dbReference type="EMBL" id="POH69639.1"/>
    </source>
</evidence>
<dbReference type="AlphaFoldDB" id="A0A2S3ZLW2"/>
<gene>
    <name evidence="2" type="ORF">C3B61_01655</name>
</gene>
<sequence>MSIPAEEDDGVEADQSPPRVIRFADLPRQPLDQGRGSAREIWADVDHDLTLRWQLRVVEIKDSTGLLVGPVGTHHYVVGLAGPQVAVRNSESNRVLRRAHVMPVRSATVCFERPKLRPPGASSLVVLTFAGAAEPPEFSIRTLTPQAELPAGAQLLLALRGTVRVNGAEAAPGSALLLDATRSHRPQGASAHVLTVHRPGSHQDP</sequence>
<name>A0A2S3ZLW2_9MICO</name>
<evidence type="ECO:0008006" key="4">
    <source>
        <dbReference type="Google" id="ProtNLM"/>
    </source>
</evidence>
<organism evidence="2 3">
    <name type="scientific">Cryobacterium zongtaii</name>
    <dbReference type="NCBI Taxonomy" id="1259217"/>
    <lineage>
        <taxon>Bacteria</taxon>
        <taxon>Bacillati</taxon>
        <taxon>Actinomycetota</taxon>
        <taxon>Actinomycetes</taxon>
        <taxon>Micrococcales</taxon>
        <taxon>Microbacteriaceae</taxon>
        <taxon>Cryobacterium</taxon>
    </lineage>
</organism>
<proteinExistence type="predicted"/>
<comment type="caution">
    <text evidence="2">The sequence shown here is derived from an EMBL/GenBank/DDBJ whole genome shotgun (WGS) entry which is preliminary data.</text>
</comment>
<evidence type="ECO:0000256" key="1">
    <source>
        <dbReference type="SAM" id="MobiDB-lite"/>
    </source>
</evidence>
<feature type="region of interest" description="Disordered" evidence="1">
    <location>
        <begin position="1"/>
        <end position="28"/>
    </location>
</feature>
<reference evidence="2 3" key="1">
    <citation type="submission" date="2018-01" db="EMBL/GenBank/DDBJ databases">
        <title>Cryobacterium sp. nov., from glaciers in China.</title>
        <authorList>
            <person name="Liu Q."/>
            <person name="Xin Y.-H."/>
        </authorList>
    </citation>
    <scope>NUCLEOTIDE SEQUENCE [LARGE SCALE GENOMIC DNA]</scope>
    <source>
        <strain evidence="2 3">TMN-42</strain>
    </source>
</reference>